<evidence type="ECO:0000313" key="10">
    <source>
        <dbReference type="Proteomes" id="UP000792457"/>
    </source>
</evidence>
<keyword evidence="7" id="KW-0812">Transmembrane</keyword>
<evidence type="ECO:0000256" key="7">
    <source>
        <dbReference type="SAM" id="Phobius"/>
    </source>
</evidence>
<dbReference type="Pfam" id="PF01583">
    <property type="entry name" value="APS_kinase"/>
    <property type="match status" value="2"/>
</dbReference>
<evidence type="ECO:0000256" key="4">
    <source>
        <dbReference type="ARBA" id="ARBA00022777"/>
    </source>
</evidence>
<accession>A0A8K0P8S4</accession>
<dbReference type="Gene3D" id="3.40.50.300">
    <property type="entry name" value="P-loop containing nucleotide triphosphate hydrolases"/>
    <property type="match status" value="2"/>
</dbReference>
<dbReference type="UniPathway" id="UPA00140">
    <property type="reaction ID" value="UER00205"/>
</dbReference>
<keyword evidence="4 6" id="KW-0418">Kinase</keyword>
<comment type="similarity">
    <text evidence="6">Belongs to the APS kinase family.</text>
</comment>
<keyword evidence="5 6" id="KW-0067">ATP-binding</keyword>
<dbReference type="HAMAP" id="MF_00065">
    <property type="entry name" value="Adenylyl_sulf_kinase"/>
    <property type="match status" value="1"/>
</dbReference>
<comment type="pathway">
    <text evidence="6">Sulfur metabolism; hydrogen sulfide biosynthesis; sulfite from sulfate: step 2/3.</text>
</comment>
<evidence type="ECO:0000259" key="8">
    <source>
        <dbReference type="Pfam" id="PF01583"/>
    </source>
</evidence>
<comment type="catalytic activity">
    <reaction evidence="6">
        <text>adenosine 5'-phosphosulfate + ATP = 3'-phosphoadenylyl sulfate + ADP + H(+)</text>
        <dbReference type="Rhea" id="RHEA:24152"/>
        <dbReference type="ChEBI" id="CHEBI:15378"/>
        <dbReference type="ChEBI" id="CHEBI:30616"/>
        <dbReference type="ChEBI" id="CHEBI:58243"/>
        <dbReference type="ChEBI" id="CHEBI:58339"/>
        <dbReference type="ChEBI" id="CHEBI:456216"/>
        <dbReference type="EC" id="2.7.1.25"/>
    </reaction>
</comment>
<dbReference type="GO" id="GO:0070814">
    <property type="term" value="P:hydrogen sulfide biosynthetic process"/>
    <property type="evidence" value="ECO:0007669"/>
    <property type="project" value="UniProtKB-UniPathway"/>
</dbReference>
<dbReference type="AlphaFoldDB" id="A0A8K0P8S4"/>
<dbReference type="PANTHER" id="PTHR11055">
    <property type="entry name" value="BIFUNCTIONAL 3'-PHOSPHOADENOSINE 5'-PHOSPHOSULFATE SYNTHASE"/>
    <property type="match status" value="1"/>
</dbReference>
<dbReference type="InterPro" id="IPR059117">
    <property type="entry name" value="APS_kinase_dom"/>
</dbReference>
<comment type="caution">
    <text evidence="9">The sequence shown here is derived from an EMBL/GenBank/DDBJ whole genome shotgun (WGS) entry which is preliminary data.</text>
</comment>
<feature type="domain" description="APS kinase" evidence="8">
    <location>
        <begin position="107"/>
        <end position="251"/>
    </location>
</feature>
<keyword evidence="7" id="KW-1133">Transmembrane helix</keyword>
<dbReference type="GO" id="GO:0000103">
    <property type="term" value="P:sulfate assimilation"/>
    <property type="evidence" value="ECO:0007669"/>
    <property type="project" value="InterPro"/>
</dbReference>
<protein>
    <recommendedName>
        <fullName evidence="1 6">Adenylyl-sulfate kinase</fullName>
        <ecNumber evidence="1 6">2.7.1.25</ecNumber>
    </recommendedName>
</protein>
<keyword evidence="10" id="KW-1185">Reference proteome</keyword>
<evidence type="ECO:0000256" key="1">
    <source>
        <dbReference type="ARBA" id="ARBA00012121"/>
    </source>
</evidence>
<name>A0A8K0P8S4_LADFU</name>
<dbReference type="NCBIfam" id="NF003013">
    <property type="entry name" value="PRK03846.1"/>
    <property type="match status" value="1"/>
</dbReference>
<dbReference type="GO" id="GO:0050428">
    <property type="term" value="P:3'-phosphoadenosine 5'-phosphosulfate biosynthetic process"/>
    <property type="evidence" value="ECO:0007669"/>
    <property type="project" value="TreeGrafter"/>
</dbReference>
<feature type="domain" description="APS kinase" evidence="8">
    <location>
        <begin position="8"/>
        <end position="87"/>
    </location>
</feature>
<dbReference type="GO" id="GO:0004020">
    <property type="term" value="F:adenylylsulfate kinase activity"/>
    <property type="evidence" value="ECO:0007669"/>
    <property type="project" value="UniProtKB-EC"/>
</dbReference>
<reference evidence="9" key="1">
    <citation type="submission" date="2013-04" db="EMBL/GenBank/DDBJ databases">
        <authorList>
            <person name="Qu J."/>
            <person name="Murali S.C."/>
            <person name="Bandaranaike D."/>
            <person name="Bellair M."/>
            <person name="Blankenburg K."/>
            <person name="Chao H."/>
            <person name="Dinh H."/>
            <person name="Doddapaneni H."/>
            <person name="Downs B."/>
            <person name="Dugan-Rocha S."/>
            <person name="Elkadiri S."/>
            <person name="Gnanaolivu R.D."/>
            <person name="Hernandez B."/>
            <person name="Javaid M."/>
            <person name="Jayaseelan J.C."/>
            <person name="Lee S."/>
            <person name="Li M."/>
            <person name="Ming W."/>
            <person name="Munidasa M."/>
            <person name="Muniz J."/>
            <person name="Nguyen L."/>
            <person name="Ongeri F."/>
            <person name="Osuji N."/>
            <person name="Pu L.-L."/>
            <person name="Puazo M."/>
            <person name="Qu C."/>
            <person name="Quiroz J."/>
            <person name="Raj R."/>
            <person name="Weissenberger G."/>
            <person name="Xin Y."/>
            <person name="Zou X."/>
            <person name="Han Y."/>
            <person name="Richards S."/>
            <person name="Worley K."/>
            <person name="Muzny D."/>
            <person name="Gibbs R."/>
        </authorList>
    </citation>
    <scope>NUCLEOTIDE SEQUENCE</scope>
    <source>
        <strain evidence="9">Sampled in the wild</strain>
    </source>
</reference>
<comment type="function">
    <text evidence="6">Catalyzes the synthesis of activated sulfate.</text>
</comment>
<reference evidence="9" key="2">
    <citation type="submission" date="2017-10" db="EMBL/GenBank/DDBJ databases">
        <title>Ladona fulva Genome sequencing and assembly.</title>
        <authorList>
            <person name="Murali S."/>
            <person name="Richards S."/>
            <person name="Bandaranaike D."/>
            <person name="Bellair M."/>
            <person name="Blankenburg K."/>
            <person name="Chao H."/>
            <person name="Dinh H."/>
            <person name="Doddapaneni H."/>
            <person name="Dugan-Rocha S."/>
            <person name="Elkadiri S."/>
            <person name="Gnanaolivu R."/>
            <person name="Hernandez B."/>
            <person name="Skinner E."/>
            <person name="Javaid M."/>
            <person name="Lee S."/>
            <person name="Li M."/>
            <person name="Ming W."/>
            <person name="Munidasa M."/>
            <person name="Muniz J."/>
            <person name="Nguyen L."/>
            <person name="Hughes D."/>
            <person name="Osuji N."/>
            <person name="Pu L.-L."/>
            <person name="Puazo M."/>
            <person name="Qu C."/>
            <person name="Quiroz J."/>
            <person name="Raj R."/>
            <person name="Weissenberger G."/>
            <person name="Xin Y."/>
            <person name="Zou X."/>
            <person name="Han Y."/>
            <person name="Worley K."/>
            <person name="Muzny D."/>
            <person name="Gibbs R."/>
        </authorList>
    </citation>
    <scope>NUCLEOTIDE SEQUENCE</scope>
    <source>
        <strain evidence="9">Sampled in the wild</strain>
    </source>
</reference>
<dbReference type="CDD" id="cd02027">
    <property type="entry name" value="APSK"/>
    <property type="match status" value="1"/>
</dbReference>
<dbReference type="EMBL" id="KZ308853">
    <property type="protein sequence ID" value="KAG8234874.1"/>
    <property type="molecule type" value="Genomic_DNA"/>
</dbReference>
<evidence type="ECO:0000256" key="5">
    <source>
        <dbReference type="ARBA" id="ARBA00022840"/>
    </source>
</evidence>
<dbReference type="InterPro" id="IPR027417">
    <property type="entry name" value="P-loop_NTPase"/>
</dbReference>
<dbReference type="OrthoDB" id="506431at2759"/>
<evidence type="ECO:0000313" key="9">
    <source>
        <dbReference type="EMBL" id="KAG8234874.1"/>
    </source>
</evidence>
<proteinExistence type="inferred from homology"/>
<dbReference type="EC" id="2.7.1.25" evidence="1 6"/>
<gene>
    <name evidence="9" type="ORF">J437_LFUL014566</name>
</gene>
<evidence type="ECO:0000256" key="3">
    <source>
        <dbReference type="ARBA" id="ARBA00022741"/>
    </source>
</evidence>
<dbReference type="InterPro" id="IPR002891">
    <property type="entry name" value="APS"/>
</dbReference>
<dbReference type="SUPFAM" id="SSF52540">
    <property type="entry name" value="P-loop containing nucleoside triphosphate hydrolases"/>
    <property type="match status" value="2"/>
</dbReference>
<sequence>MSKSKSFGLSGAGKTSVSFELEAYLVSRGVPAYGLDGDNVRKGLNKNLGFSPEDREENIRRVAEVARLFADSGVVALCSFVSPFSKQLIVIPSLLTRNDQHFHFSLGLSGAGKTSVSFELEAYLVSRGVPAYGLDGDNVRKGLNKNLGFSPEDREENIRRVAEVARLFADSGVVALCSFVSPFSKDREMARKIHKESDLPFFEVFVDTPLNVCESRDTKGLYKKAREGSIKGFTGVDQVYEKPELPDLVVKTVGCTVEETTLQVVELLEENRVILLRQLGDFLLSLLQSFSKLFQFPVLLFQQLPHSGIINAIVAHPFISFAIINIPFMSFGEIRMDFLHKLRLLTTVTPSKLET</sequence>
<keyword evidence="7" id="KW-0472">Membrane</keyword>
<keyword evidence="3 6" id="KW-0547">Nucleotide-binding</keyword>
<evidence type="ECO:0000256" key="6">
    <source>
        <dbReference type="RuleBase" id="RU004347"/>
    </source>
</evidence>
<dbReference type="PANTHER" id="PTHR11055:SF1">
    <property type="entry name" value="PAPS SYNTHETASE, ISOFORM D"/>
    <property type="match status" value="1"/>
</dbReference>
<dbReference type="Proteomes" id="UP000792457">
    <property type="component" value="Unassembled WGS sequence"/>
</dbReference>
<keyword evidence="2 6" id="KW-0808">Transferase</keyword>
<evidence type="ECO:0000256" key="2">
    <source>
        <dbReference type="ARBA" id="ARBA00022679"/>
    </source>
</evidence>
<dbReference type="FunFam" id="3.40.50.300:FF:000243">
    <property type="entry name" value="Bifunctional 3'-phosphoadenosine 5'-phosphosulfate synthase 1"/>
    <property type="match status" value="1"/>
</dbReference>
<dbReference type="NCBIfam" id="TIGR00455">
    <property type="entry name" value="apsK"/>
    <property type="match status" value="1"/>
</dbReference>
<dbReference type="GO" id="GO:0005524">
    <property type="term" value="F:ATP binding"/>
    <property type="evidence" value="ECO:0007669"/>
    <property type="project" value="UniProtKB-KW"/>
</dbReference>
<organism evidence="9 10">
    <name type="scientific">Ladona fulva</name>
    <name type="common">Scarce chaser dragonfly</name>
    <name type="synonym">Libellula fulva</name>
    <dbReference type="NCBI Taxonomy" id="123851"/>
    <lineage>
        <taxon>Eukaryota</taxon>
        <taxon>Metazoa</taxon>
        <taxon>Ecdysozoa</taxon>
        <taxon>Arthropoda</taxon>
        <taxon>Hexapoda</taxon>
        <taxon>Insecta</taxon>
        <taxon>Pterygota</taxon>
        <taxon>Palaeoptera</taxon>
        <taxon>Odonata</taxon>
        <taxon>Epiprocta</taxon>
        <taxon>Anisoptera</taxon>
        <taxon>Libelluloidea</taxon>
        <taxon>Libellulidae</taxon>
        <taxon>Ladona</taxon>
    </lineage>
</organism>
<feature type="transmembrane region" description="Helical" evidence="7">
    <location>
        <begin position="308"/>
        <end position="331"/>
    </location>
</feature>